<protein>
    <submittedName>
        <fullName evidence="1">Uncharacterized protein</fullName>
    </submittedName>
</protein>
<dbReference type="Proteomes" id="UP000001847">
    <property type="component" value="Chromosome I"/>
</dbReference>
<gene>
    <name evidence="1" type="ordered locus">LEPBI_I1173</name>
</gene>
<evidence type="ECO:0000313" key="2">
    <source>
        <dbReference type="Proteomes" id="UP000001847"/>
    </source>
</evidence>
<dbReference type="KEGG" id="lbi:LEPBI_I1173"/>
<name>B0SNK8_LEPBP</name>
<keyword evidence="2" id="KW-1185">Reference proteome</keyword>
<evidence type="ECO:0000313" key="1">
    <source>
        <dbReference type="EMBL" id="ABZ97289.1"/>
    </source>
</evidence>
<proteinExistence type="predicted"/>
<dbReference type="AlphaFoldDB" id="B0SNK8"/>
<organism evidence="1 2">
    <name type="scientific">Leptospira biflexa serovar Patoc (strain Patoc 1 / ATCC 23582 / Paris)</name>
    <dbReference type="NCBI Taxonomy" id="456481"/>
    <lineage>
        <taxon>Bacteria</taxon>
        <taxon>Pseudomonadati</taxon>
        <taxon>Spirochaetota</taxon>
        <taxon>Spirochaetia</taxon>
        <taxon>Leptospirales</taxon>
        <taxon>Leptospiraceae</taxon>
        <taxon>Leptospira</taxon>
    </lineage>
</organism>
<dbReference type="RefSeq" id="WP_012388170.1">
    <property type="nucleotide sequence ID" value="NC_010602.1"/>
</dbReference>
<accession>B0SNK8</accession>
<reference evidence="1 2" key="1">
    <citation type="journal article" date="2008" name="PLoS ONE">
        <title>Genome sequence of the saprophyte Leptospira biflexa provides insights into the evolution of Leptospira and the pathogenesis of leptospirosis.</title>
        <authorList>
            <person name="Picardeau M."/>
            <person name="Bulach D.M."/>
            <person name="Bouchier C."/>
            <person name="Zuerner R.L."/>
            <person name="Zidane N."/>
            <person name="Wilson P.J."/>
            <person name="Creno S."/>
            <person name="Kuczek E.S."/>
            <person name="Bommezzadri S."/>
            <person name="Davis J.C."/>
            <person name="McGrath A."/>
            <person name="Johnson M.J."/>
            <person name="Boursaux-Eude C."/>
            <person name="Seemann T."/>
            <person name="Rouy Z."/>
            <person name="Coppel R.L."/>
            <person name="Rood J.I."/>
            <person name="Lajus A."/>
            <person name="Davies J.K."/>
            <person name="Medigue C."/>
            <person name="Adler B."/>
        </authorList>
    </citation>
    <scope>NUCLEOTIDE SEQUENCE [LARGE SCALE GENOMIC DNA]</scope>
    <source>
        <strain evidence="2">Patoc 1 / ATCC 23582 / Paris</strain>
    </source>
</reference>
<dbReference type="HOGENOM" id="CLU_3291831_0_0_12"/>
<dbReference type="EMBL" id="CP000786">
    <property type="protein sequence ID" value="ABZ97289.1"/>
    <property type="molecule type" value="Genomic_DNA"/>
</dbReference>
<sequence length="40" mass="4735">MERFIKGNISGDENLHQMERFIKGNISFDESLLRCEFSRS</sequence>